<dbReference type="AlphaFoldDB" id="A0A7V1ZH10"/>
<evidence type="ECO:0000256" key="2">
    <source>
        <dbReference type="ARBA" id="ARBA00005811"/>
    </source>
</evidence>
<dbReference type="GO" id="GO:0022857">
    <property type="term" value="F:transmembrane transporter activity"/>
    <property type="evidence" value="ECO:0007669"/>
    <property type="project" value="InterPro"/>
</dbReference>
<keyword evidence="7" id="KW-0813">Transport</keyword>
<dbReference type="InterPro" id="IPR003400">
    <property type="entry name" value="ExbD"/>
</dbReference>
<dbReference type="EMBL" id="DSHW01000035">
    <property type="protein sequence ID" value="HEQ87868.1"/>
    <property type="molecule type" value="Genomic_DNA"/>
</dbReference>
<proteinExistence type="inferred from homology"/>
<protein>
    <submittedName>
        <fullName evidence="9">Biopolymer transporter ExbD</fullName>
    </submittedName>
</protein>
<keyword evidence="5 8" id="KW-1133">Transmembrane helix</keyword>
<dbReference type="RefSeq" id="WP_081800078.1">
    <property type="nucleotide sequence ID" value="NZ_JMFG01000023.1"/>
</dbReference>
<comment type="subcellular location">
    <subcellularLocation>
        <location evidence="1">Cell membrane</location>
        <topology evidence="1">Single-pass membrane protein</topology>
    </subcellularLocation>
    <subcellularLocation>
        <location evidence="7">Cell membrane</location>
        <topology evidence="7">Single-pass type II membrane protein</topology>
    </subcellularLocation>
</comment>
<dbReference type="PANTHER" id="PTHR30558:SF3">
    <property type="entry name" value="BIOPOLYMER TRANSPORT PROTEIN EXBD-RELATED"/>
    <property type="match status" value="1"/>
</dbReference>
<evidence type="ECO:0000256" key="6">
    <source>
        <dbReference type="ARBA" id="ARBA00023136"/>
    </source>
</evidence>
<reference evidence="9" key="1">
    <citation type="journal article" date="2020" name="mSystems">
        <title>Genome- and Community-Level Interaction Insights into Carbon Utilization and Element Cycling Functions of Hydrothermarchaeota in Hydrothermal Sediment.</title>
        <authorList>
            <person name="Zhou Z."/>
            <person name="Liu Y."/>
            <person name="Xu W."/>
            <person name="Pan J."/>
            <person name="Luo Z.H."/>
            <person name="Li M."/>
        </authorList>
    </citation>
    <scope>NUCLEOTIDE SEQUENCE [LARGE SCALE GENOMIC DNA]</scope>
    <source>
        <strain evidence="9">SpSt-186</strain>
    </source>
</reference>
<evidence type="ECO:0000256" key="3">
    <source>
        <dbReference type="ARBA" id="ARBA00022475"/>
    </source>
</evidence>
<evidence type="ECO:0000256" key="4">
    <source>
        <dbReference type="ARBA" id="ARBA00022692"/>
    </source>
</evidence>
<organism evidence="9">
    <name type="scientific">Thermoanaerobaculum aquaticum</name>
    <dbReference type="NCBI Taxonomy" id="1312852"/>
    <lineage>
        <taxon>Bacteria</taxon>
        <taxon>Pseudomonadati</taxon>
        <taxon>Acidobacteriota</taxon>
        <taxon>Thermoanaerobaculia</taxon>
        <taxon>Thermoanaerobaculales</taxon>
        <taxon>Thermoanaerobaculaceae</taxon>
        <taxon>Thermoanaerobaculum</taxon>
    </lineage>
</organism>
<feature type="transmembrane region" description="Helical" evidence="8">
    <location>
        <begin position="20"/>
        <end position="37"/>
    </location>
</feature>
<evidence type="ECO:0000256" key="5">
    <source>
        <dbReference type="ARBA" id="ARBA00022989"/>
    </source>
</evidence>
<dbReference type="GO" id="GO:0005886">
    <property type="term" value="C:plasma membrane"/>
    <property type="evidence" value="ECO:0007669"/>
    <property type="project" value="UniProtKB-SubCell"/>
</dbReference>
<keyword evidence="7" id="KW-0653">Protein transport</keyword>
<comment type="caution">
    <text evidence="9">The sequence shown here is derived from an EMBL/GenBank/DDBJ whole genome shotgun (WGS) entry which is preliminary data.</text>
</comment>
<name>A0A7V1ZH10_9BACT</name>
<evidence type="ECO:0000256" key="7">
    <source>
        <dbReference type="RuleBase" id="RU003879"/>
    </source>
</evidence>
<evidence type="ECO:0000313" key="9">
    <source>
        <dbReference type="EMBL" id="HEQ87868.1"/>
    </source>
</evidence>
<keyword evidence="4 7" id="KW-0812">Transmembrane</keyword>
<dbReference type="GO" id="GO:0015031">
    <property type="term" value="P:protein transport"/>
    <property type="evidence" value="ECO:0007669"/>
    <property type="project" value="UniProtKB-KW"/>
</dbReference>
<dbReference type="OrthoDB" id="9798629at2"/>
<evidence type="ECO:0000256" key="1">
    <source>
        <dbReference type="ARBA" id="ARBA00004162"/>
    </source>
</evidence>
<dbReference type="PANTHER" id="PTHR30558">
    <property type="entry name" value="EXBD MEMBRANE COMPONENT OF PMF-DRIVEN MACROMOLECULE IMPORT SYSTEM"/>
    <property type="match status" value="1"/>
</dbReference>
<keyword evidence="6 8" id="KW-0472">Membrane</keyword>
<gene>
    <name evidence="9" type="ORF">ENP06_00455</name>
</gene>
<sequence length="145" mass="16277">MIRIRRVGRKPDPYIPTATMADIVFLLIIFFIVTYNIEVDKARVQLPRTTVRTDVPRDAAYVSVDTEGVIRVSGGKETSVPVATVEEVQTFAQNVVAQAPDKPFVVKADKGTRYQIIDKILDALKQARVRTIFLLSEQRTISDKS</sequence>
<dbReference type="Pfam" id="PF02472">
    <property type="entry name" value="ExbD"/>
    <property type="match status" value="1"/>
</dbReference>
<evidence type="ECO:0000256" key="8">
    <source>
        <dbReference type="SAM" id="Phobius"/>
    </source>
</evidence>
<comment type="similarity">
    <text evidence="2 7">Belongs to the ExbD/TolR family.</text>
</comment>
<keyword evidence="3" id="KW-1003">Cell membrane</keyword>
<dbReference type="Gene3D" id="3.30.420.270">
    <property type="match status" value="1"/>
</dbReference>
<accession>A0A7V1ZH10</accession>